<keyword evidence="2" id="KW-1133">Transmembrane helix</keyword>
<evidence type="ECO:0000256" key="2">
    <source>
        <dbReference type="SAM" id="Phobius"/>
    </source>
</evidence>
<evidence type="ECO:0000259" key="3">
    <source>
        <dbReference type="Pfam" id="PF06916"/>
    </source>
</evidence>
<feature type="region of interest" description="Disordered" evidence="1">
    <location>
        <begin position="267"/>
        <end position="295"/>
    </location>
</feature>
<dbReference type="PANTHER" id="PTHR21377:SF0">
    <property type="entry name" value="PROTEIN FAM210B, MITOCHONDRIAL"/>
    <property type="match status" value="1"/>
</dbReference>
<dbReference type="GO" id="GO:0005739">
    <property type="term" value="C:mitochondrion"/>
    <property type="evidence" value="ECO:0007669"/>
    <property type="project" value="TreeGrafter"/>
</dbReference>
<evidence type="ECO:0000256" key="1">
    <source>
        <dbReference type="SAM" id="MobiDB-lite"/>
    </source>
</evidence>
<feature type="domain" description="DUF1279" evidence="3">
    <location>
        <begin position="108"/>
        <end position="238"/>
    </location>
</feature>
<gene>
    <name evidence="4" type="ORF">FHL15_003394</name>
</gene>
<dbReference type="Proteomes" id="UP000319160">
    <property type="component" value="Unassembled WGS sequence"/>
</dbReference>
<dbReference type="EMBL" id="VFLP01000014">
    <property type="protein sequence ID" value="TRX95840.1"/>
    <property type="molecule type" value="Genomic_DNA"/>
</dbReference>
<reference evidence="5" key="1">
    <citation type="submission" date="2019-06" db="EMBL/GenBank/DDBJ databases">
        <title>Draft genome sequence of the griseofulvin-producing fungus Xylaria cubensis strain G536.</title>
        <authorList>
            <person name="Mead M.E."/>
            <person name="Raja H.A."/>
            <person name="Steenwyk J.L."/>
            <person name="Knowles S.L."/>
            <person name="Oberlies N.H."/>
            <person name="Rokas A."/>
        </authorList>
    </citation>
    <scope>NUCLEOTIDE SEQUENCE [LARGE SCALE GENOMIC DNA]</scope>
    <source>
        <strain evidence="5">G536</strain>
    </source>
</reference>
<evidence type="ECO:0000313" key="4">
    <source>
        <dbReference type="EMBL" id="TRX95840.1"/>
    </source>
</evidence>
<feature type="compositionally biased region" description="Basic residues" evidence="1">
    <location>
        <begin position="76"/>
        <end position="85"/>
    </location>
</feature>
<keyword evidence="2" id="KW-0472">Membrane</keyword>
<dbReference type="InterPro" id="IPR045866">
    <property type="entry name" value="FAM210A/B-like"/>
</dbReference>
<dbReference type="InterPro" id="IPR009688">
    <property type="entry name" value="FAM210A/B-like_dom"/>
</dbReference>
<organism evidence="4 5">
    <name type="scientific">Xylaria flabelliformis</name>
    <dbReference type="NCBI Taxonomy" id="2512241"/>
    <lineage>
        <taxon>Eukaryota</taxon>
        <taxon>Fungi</taxon>
        <taxon>Dikarya</taxon>
        <taxon>Ascomycota</taxon>
        <taxon>Pezizomycotina</taxon>
        <taxon>Sordariomycetes</taxon>
        <taxon>Xylariomycetidae</taxon>
        <taxon>Xylariales</taxon>
        <taxon>Xylariaceae</taxon>
        <taxon>Xylaria</taxon>
    </lineage>
</organism>
<evidence type="ECO:0000313" key="5">
    <source>
        <dbReference type="Proteomes" id="UP000319160"/>
    </source>
</evidence>
<dbReference type="Pfam" id="PF06916">
    <property type="entry name" value="FAM210A-B_dom"/>
    <property type="match status" value="1"/>
</dbReference>
<accession>A0A553I6K4</accession>
<proteinExistence type="predicted"/>
<protein>
    <recommendedName>
        <fullName evidence="3">DUF1279 domain-containing protein</fullName>
    </recommendedName>
</protein>
<sequence>MIRAYLRNLRPVLQPHGNTVGLRNAIRLEAQPLRRTFASITQLTLEFPIARVTRKINYRPRILNPVNKPYQSPLRTNKRSFHKTSRLRDSKPDPSKVNTQEPQGLSARLKKLSREYGWAAVGVYFALSVLDFPFCFLLVRVVGTDKIGEFEHWLLSNVGKVVPDSLRNRWNEYRAALKEGRQEEPDTGEQLQVAGWGVEEAEQRNKTEASLGTQLALAYAIHKSFIFLRVPLTAAVTPKVVKVLRSWGWNIGKRRVKSQLKRQNLSIEPRPVSLREPGTDGGRESRRRSNPAAGHVSEVSWGPVSELRIPLYELWFPPAYRTDLQVSQARFGTVAETSTYDNFTRRVTDQGEFPALALAPFGLARGCSAVQDTTEAGEVGRTLTFTWAFGTEVPNTAVSVEGGEEHGQQPDKFSNSGTHFFSTRHFVQLPSIFACLTYTHTYHTLTRSHKFNDKDHAGIAEGTVLPQDNLPKFFAKTGFEGVDPKKTKKNGAGKGNWGNVGEEIVDEQFNFNNARRRSNSSGYSNHLHDFKTKFEFNEPEPVFEESVHGPVAEDDNILTKTDTSSSESSSVVDDKLHHKSSM</sequence>
<keyword evidence="5" id="KW-1185">Reference proteome</keyword>
<dbReference type="AlphaFoldDB" id="A0A553I6K4"/>
<dbReference type="OrthoDB" id="426386at2759"/>
<feature type="region of interest" description="Disordered" evidence="1">
    <location>
        <begin position="541"/>
        <end position="582"/>
    </location>
</feature>
<keyword evidence="2" id="KW-0812">Transmembrane</keyword>
<feature type="compositionally biased region" description="Low complexity" evidence="1">
    <location>
        <begin position="559"/>
        <end position="571"/>
    </location>
</feature>
<dbReference type="PANTHER" id="PTHR21377">
    <property type="entry name" value="PROTEIN FAM210B, MITOCHONDRIAL"/>
    <property type="match status" value="1"/>
</dbReference>
<feature type="transmembrane region" description="Helical" evidence="2">
    <location>
        <begin position="116"/>
        <end position="139"/>
    </location>
</feature>
<feature type="region of interest" description="Disordered" evidence="1">
    <location>
        <begin position="67"/>
        <end position="104"/>
    </location>
</feature>
<comment type="caution">
    <text evidence="4">The sequence shown here is derived from an EMBL/GenBank/DDBJ whole genome shotgun (WGS) entry which is preliminary data.</text>
</comment>
<name>A0A553I6K4_9PEZI</name>